<keyword evidence="4" id="KW-1185">Reference proteome</keyword>
<evidence type="ECO:0000313" key="4">
    <source>
        <dbReference type="Proteomes" id="UP001044222"/>
    </source>
</evidence>
<feature type="coiled-coil region" evidence="1">
    <location>
        <begin position="191"/>
        <end position="257"/>
    </location>
</feature>
<organism evidence="3 4">
    <name type="scientific">Anguilla anguilla</name>
    <name type="common">European freshwater eel</name>
    <name type="synonym">Muraena anguilla</name>
    <dbReference type="NCBI Taxonomy" id="7936"/>
    <lineage>
        <taxon>Eukaryota</taxon>
        <taxon>Metazoa</taxon>
        <taxon>Chordata</taxon>
        <taxon>Craniata</taxon>
        <taxon>Vertebrata</taxon>
        <taxon>Euteleostomi</taxon>
        <taxon>Actinopterygii</taxon>
        <taxon>Neopterygii</taxon>
        <taxon>Teleostei</taxon>
        <taxon>Anguilliformes</taxon>
        <taxon>Anguillidae</taxon>
        <taxon>Anguilla</taxon>
    </lineage>
</organism>
<evidence type="ECO:0000256" key="1">
    <source>
        <dbReference type="SAM" id="Coils"/>
    </source>
</evidence>
<evidence type="ECO:0000256" key="2">
    <source>
        <dbReference type="SAM" id="MobiDB-lite"/>
    </source>
</evidence>
<comment type="caution">
    <text evidence="3">The sequence shown here is derived from an EMBL/GenBank/DDBJ whole genome shotgun (WGS) entry which is preliminary data.</text>
</comment>
<dbReference type="EMBL" id="JAFIRN010000007">
    <property type="protein sequence ID" value="KAG5845465.1"/>
    <property type="molecule type" value="Genomic_DNA"/>
</dbReference>
<protein>
    <submittedName>
        <fullName evidence="3">Uncharacterized protein</fullName>
    </submittedName>
</protein>
<proteinExistence type="predicted"/>
<sequence length="539" mass="62703">MDSIRVGFYIGIQVAKLRVRQACENSGAVSTCAKPQARTRSALGRGRGLPRRKSPAVLFYKDGSEAKLRHIPMRGKRSRGMKRFFGTHRDEDYGQVRYLTAKCSRLAQEKAVLEREFLVAGERERTLRKDLETVSRQLCQQEQLNVELSITQDQLLSQTHQQKELMEFLQQHLRRTVEEGSRDTGLLGLQLEQLCTEMQQLQDTEAQLEGLVEELHRENQSRAAQADVLNAQLDSRFQELEAQQNSHQETILELEALKICYHEILLELDRVRTSHQETIMEMDSLQTSHQETLLDLDALETTHQETVLELDALEATHQVTLLELESLKSLHMQTALELQTLRRSHQEKVLELMGLRGSHKETVAELEALQRSHQENVEELQELRSSHEVTVQELQQENQNSLRKLQETAEQFEWLCDQQRNWMCYVKRYKVSMSGEKEALLKQMGRMEKELITLRKSSSEEGGETQHEVSSSTPTETETQHCESETTDTEDYGFTMWDSDIMSDLQTEVEKWRRRYEDLYIKLAQHREEHSVDTFRKPP</sequence>
<evidence type="ECO:0000313" key="3">
    <source>
        <dbReference type="EMBL" id="KAG5845465.1"/>
    </source>
</evidence>
<dbReference type="AlphaFoldDB" id="A0A9D3MAH9"/>
<feature type="compositionally biased region" description="Low complexity" evidence="2">
    <location>
        <begin position="468"/>
        <end position="477"/>
    </location>
</feature>
<accession>A0A9D3MAH9</accession>
<keyword evidence="1" id="KW-0175">Coiled coil</keyword>
<feature type="compositionally biased region" description="Basic and acidic residues" evidence="2">
    <location>
        <begin position="455"/>
        <end position="467"/>
    </location>
</feature>
<name>A0A9D3MAH9_ANGAN</name>
<gene>
    <name evidence="3" type="ORF">ANANG_G00139410</name>
</gene>
<feature type="coiled-coil region" evidence="1">
    <location>
        <begin position="502"/>
        <end position="529"/>
    </location>
</feature>
<feature type="region of interest" description="Disordered" evidence="2">
    <location>
        <begin position="455"/>
        <end position="489"/>
    </location>
</feature>
<dbReference type="Proteomes" id="UP001044222">
    <property type="component" value="Chromosome 7"/>
</dbReference>
<reference evidence="3" key="1">
    <citation type="submission" date="2021-01" db="EMBL/GenBank/DDBJ databases">
        <title>A chromosome-scale assembly of European eel, Anguilla anguilla.</title>
        <authorList>
            <person name="Henkel C."/>
            <person name="Jong-Raadsen S.A."/>
            <person name="Dufour S."/>
            <person name="Weltzien F.-A."/>
            <person name="Palstra A.P."/>
            <person name="Pelster B."/>
            <person name="Spaink H.P."/>
            <person name="Van Den Thillart G.E."/>
            <person name="Jansen H."/>
            <person name="Zahm M."/>
            <person name="Klopp C."/>
            <person name="Cedric C."/>
            <person name="Louis A."/>
            <person name="Berthelot C."/>
            <person name="Parey E."/>
            <person name="Roest Crollius H."/>
            <person name="Montfort J."/>
            <person name="Robinson-Rechavi M."/>
            <person name="Bucao C."/>
            <person name="Bouchez O."/>
            <person name="Gislard M."/>
            <person name="Lluch J."/>
            <person name="Milhes M."/>
            <person name="Lampietro C."/>
            <person name="Lopez Roques C."/>
            <person name="Donnadieu C."/>
            <person name="Braasch I."/>
            <person name="Desvignes T."/>
            <person name="Postlethwait J."/>
            <person name="Bobe J."/>
            <person name="Guiguen Y."/>
            <person name="Dirks R."/>
        </authorList>
    </citation>
    <scope>NUCLEOTIDE SEQUENCE</scope>
    <source>
        <strain evidence="3">Tag_6206</strain>
        <tissue evidence="3">Liver</tissue>
    </source>
</reference>
<feature type="coiled-coil region" evidence="1">
    <location>
        <begin position="363"/>
        <end position="411"/>
    </location>
</feature>